<dbReference type="EnsemblFungi" id="EJT77931">
    <property type="protein sequence ID" value="EJT77931"/>
    <property type="gene ID" value="GGTG_03034"/>
</dbReference>
<reference evidence="2" key="3">
    <citation type="submission" date="2010-09" db="EMBL/GenBank/DDBJ databases">
        <title>Annotation of Gaeumannomyces graminis var. tritici R3-111a-1.</title>
        <authorList>
            <consortium name="The Broad Institute Genome Sequencing Platform"/>
            <person name="Ma L.-J."/>
            <person name="Dead R."/>
            <person name="Young S.K."/>
            <person name="Zeng Q."/>
            <person name="Gargeya S."/>
            <person name="Fitzgerald M."/>
            <person name="Haas B."/>
            <person name="Abouelleil A."/>
            <person name="Alvarado L."/>
            <person name="Arachchi H.M."/>
            <person name="Berlin A."/>
            <person name="Brown A."/>
            <person name="Chapman S.B."/>
            <person name="Chen Z."/>
            <person name="Dunbar C."/>
            <person name="Freedman E."/>
            <person name="Gearin G."/>
            <person name="Gellesch M."/>
            <person name="Goldberg J."/>
            <person name="Griggs A."/>
            <person name="Gujja S."/>
            <person name="Heiman D."/>
            <person name="Howarth C."/>
            <person name="Larson L."/>
            <person name="Lui A."/>
            <person name="MacDonald P.J.P."/>
            <person name="Mehta T."/>
            <person name="Montmayeur A."/>
            <person name="Murphy C."/>
            <person name="Neiman D."/>
            <person name="Pearson M."/>
            <person name="Priest M."/>
            <person name="Roberts A."/>
            <person name="Saif S."/>
            <person name="Shea T."/>
            <person name="Shenoy N."/>
            <person name="Sisk P."/>
            <person name="Stolte C."/>
            <person name="Sykes S."/>
            <person name="Yandava C."/>
            <person name="Wortman J."/>
            <person name="Nusbaum C."/>
            <person name="Birren B."/>
        </authorList>
    </citation>
    <scope>NUCLEOTIDE SEQUENCE</scope>
    <source>
        <strain evidence="2">R3-111a-1</strain>
    </source>
</reference>
<feature type="compositionally biased region" description="Polar residues" evidence="1">
    <location>
        <begin position="71"/>
        <end position="83"/>
    </location>
</feature>
<dbReference type="RefSeq" id="XP_009219076.1">
    <property type="nucleotide sequence ID" value="XM_009220812.1"/>
</dbReference>
<dbReference type="HOGENOM" id="CLU_1758911_0_0_1"/>
<protein>
    <submittedName>
        <fullName evidence="2 3">Uncharacterized protein</fullName>
    </submittedName>
</protein>
<dbReference type="EMBL" id="GL385396">
    <property type="protein sequence ID" value="EJT77931.1"/>
    <property type="molecule type" value="Genomic_DNA"/>
</dbReference>
<reference evidence="2" key="2">
    <citation type="submission" date="2010-07" db="EMBL/GenBank/DDBJ databases">
        <authorList>
            <consortium name="The Broad Institute Genome Sequencing Platform"/>
            <consortium name="Broad Institute Genome Sequencing Center for Infectious Disease"/>
            <person name="Ma L.-J."/>
            <person name="Dead R."/>
            <person name="Young S."/>
            <person name="Zeng Q."/>
            <person name="Koehrsen M."/>
            <person name="Alvarado L."/>
            <person name="Berlin A."/>
            <person name="Chapman S.B."/>
            <person name="Chen Z."/>
            <person name="Freedman E."/>
            <person name="Gellesch M."/>
            <person name="Goldberg J."/>
            <person name="Griggs A."/>
            <person name="Gujja S."/>
            <person name="Heilman E.R."/>
            <person name="Heiman D."/>
            <person name="Hepburn T."/>
            <person name="Howarth C."/>
            <person name="Jen D."/>
            <person name="Larson L."/>
            <person name="Mehta T."/>
            <person name="Neiman D."/>
            <person name="Pearson M."/>
            <person name="Roberts A."/>
            <person name="Saif S."/>
            <person name="Shea T."/>
            <person name="Shenoy N."/>
            <person name="Sisk P."/>
            <person name="Stolte C."/>
            <person name="Sykes S."/>
            <person name="Walk T."/>
            <person name="White J."/>
            <person name="Yandava C."/>
            <person name="Haas B."/>
            <person name="Nusbaum C."/>
            <person name="Birren B."/>
        </authorList>
    </citation>
    <scope>NUCLEOTIDE SEQUENCE</scope>
    <source>
        <strain evidence="2">R3-111a-1</strain>
    </source>
</reference>
<evidence type="ECO:0000313" key="2">
    <source>
        <dbReference type="EMBL" id="EJT77931.1"/>
    </source>
</evidence>
<feature type="region of interest" description="Disordered" evidence="1">
    <location>
        <begin position="70"/>
        <end position="101"/>
    </location>
</feature>
<dbReference type="Proteomes" id="UP000006039">
    <property type="component" value="Unassembled WGS sequence"/>
</dbReference>
<reference evidence="3" key="4">
    <citation type="journal article" date="2015" name="G3 (Bethesda)">
        <title>Genome sequences of three phytopathogenic species of the Magnaporthaceae family of fungi.</title>
        <authorList>
            <person name="Okagaki L.H."/>
            <person name="Nunes C.C."/>
            <person name="Sailsbery J."/>
            <person name="Clay B."/>
            <person name="Brown D."/>
            <person name="John T."/>
            <person name="Oh Y."/>
            <person name="Young N."/>
            <person name="Fitzgerald M."/>
            <person name="Haas B.J."/>
            <person name="Zeng Q."/>
            <person name="Young S."/>
            <person name="Adiconis X."/>
            <person name="Fan L."/>
            <person name="Levin J.Z."/>
            <person name="Mitchell T.K."/>
            <person name="Okubara P.A."/>
            <person name="Farman M.L."/>
            <person name="Kohn L.M."/>
            <person name="Birren B."/>
            <person name="Ma L.-J."/>
            <person name="Dean R.A."/>
        </authorList>
    </citation>
    <scope>NUCLEOTIDE SEQUENCE</scope>
    <source>
        <strain evidence="3">R3-111a-1</strain>
    </source>
</reference>
<evidence type="ECO:0000256" key="1">
    <source>
        <dbReference type="SAM" id="MobiDB-lite"/>
    </source>
</evidence>
<organism evidence="2">
    <name type="scientific">Gaeumannomyces tritici (strain R3-111a-1)</name>
    <name type="common">Wheat and barley take-all root rot fungus</name>
    <name type="synonym">Gaeumannomyces graminis var. tritici</name>
    <dbReference type="NCBI Taxonomy" id="644352"/>
    <lineage>
        <taxon>Eukaryota</taxon>
        <taxon>Fungi</taxon>
        <taxon>Dikarya</taxon>
        <taxon>Ascomycota</taxon>
        <taxon>Pezizomycotina</taxon>
        <taxon>Sordariomycetes</taxon>
        <taxon>Sordariomycetidae</taxon>
        <taxon>Magnaporthales</taxon>
        <taxon>Magnaporthaceae</taxon>
        <taxon>Gaeumannomyces</taxon>
    </lineage>
</organism>
<name>J3NP28_GAET3</name>
<proteinExistence type="predicted"/>
<dbReference type="AlphaFoldDB" id="J3NP28"/>
<dbReference type="VEuPathDB" id="FungiDB:GGTG_03034"/>
<reference evidence="4" key="1">
    <citation type="submission" date="2010-07" db="EMBL/GenBank/DDBJ databases">
        <title>The genome sequence of Gaeumannomyces graminis var. tritici strain R3-111a-1.</title>
        <authorList>
            <consortium name="The Broad Institute Genome Sequencing Platform"/>
            <person name="Ma L.-J."/>
            <person name="Dead R."/>
            <person name="Young S."/>
            <person name="Zeng Q."/>
            <person name="Koehrsen M."/>
            <person name="Alvarado L."/>
            <person name="Berlin A."/>
            <person name="Chapman S.B."/>
            <person name="Chen Z."/>
            <person name="Freedman E."/>
            <person name="Gellesch M."/>
            <person name="Goldberg J."/>
            <person name="Griggs A."/>
            <person name="Gujja S."/>
            <person name="Heilman E.R."/>
            <person name="Heiman D."/>
            <person name="Hepburn T."/>
            <person name="Howarth C."/>
            <person name="Jen D."/>
            <person name="Larson L."/>
            <person name="Mehta T."/>
            <person name="Neiman D."/>
            <person name="Pearson M."/>
            <person name="Roberts A."/>
            <person name="Saif S."/>
            <person name="Shea T."/>
            <person name="Shenoy N."/>
            <person name="Sisk P."/>
            <person name="Stolte C."/>
            <person name="Sykes S."/>
            <person name="Walk T."/>
            <person name="White J."/>
            <person name="Yandava C."/>
            <person name="Haas B."/>
            <person name="Nusbaum C."/>
            <person name="Birren B."/>
        </authorList>
    </citation>
    <scope>NUCLEOTIDE SEQUENCE [LARGE SCALE GENOMIC DNA]</scope>
    <source>
        <strain evidence="4">R3-111a-1</strain>
    </source>
</reference>
<gene>
    <name evidence="3" type="primary">20343492</name>
    <name evidence="2" type="ORF">GGTG_03034</name>
</gene>
<dbReference type="GeneID" id="20343492"/>
<accession>J3NP28</accession>
<sequence>MHLHWVRPIRRFESGHRLRASGLLVLPDGEDGLEGVFVPTAPTKRPIKPGNARFSKEAGEFDFEFQAMYPASTSDGADSSPSADTHRHPTPIATASPRRPLLPHRVTAAEDLISPPLSLELSTPVFLFPRPRVNARAPAAQSPQTLPF</sequence>
<evidence type="ECO:0000313" key="3">
    <source>
        <dbReference type="EnsemblFungi" id="EJT77931"/>
    </source>
</evidence>
<evidence type="ECO:0000313" key="4">
    <source>
        <dbReference type="Proteomes" id="UP000006039"/>
    </source>
</evidence>
<keyword evidence="4" id="KW-1185">Reference proteome</keyword>
<reference evidence="3" key="5">
    <citation type="submission" date="2018-04" db="UniProtKB">
        <authorList>
            <consortium name="EnsemblFungi"/>
        </authorList>
    </citation>
    <scope>IDENTIFICATION</scope>
    <source>
        <strain evidence="3">R3-111a-1</strain>
    </source>
</reference>